<dbReference type="NCBIfam" id="NF000584">
    <property type="entry name" value="PRK00009.1"/>
    <property type="match status" value="1"/>
</dbReference>
<evidence type="ECO:0000256" key="9">
    <source>
        <dbReference type="ARBA" id="ARBA00048995"/>
    </source>
</evidence>
<sequence>MTTSPQTSTLLSADIRLLGDLLGNIIKEQQGEQAFELVETVRLSAKDRRTGDKAAAARLRDVIDKTTLDEKSVLIKAFSNYFQLINIAEDQQRIRVLRQRERGNRLEETIDGAIAAIKESGYDADKMHELLNQLRLRFVLTAHPSEAKRQEVLVKLRRIAQMMTAQEREHLLPREERQLTNALAEEIEALWQTRAVRSQSKTVMDEVNFGLYFVTSVIMDTVVDIYDEFYASLRKHYPNHDWSDLHRLLRYGSWIGGDRDGNPNVTTDITLAALQTQRDAARAVYLEDMRALLDHLTQANEQVGATQALLDAMTESEQDIETDYVDEIYREQMARIIVRLEHNQYASHTDLLADLRLLRDSLRANGGKRVATGKLRRLIRKVRLFGLQLMPLDVREDSRLHLATVSELMAHYGIEADFANLPEERKQAILTEEINNPRPFFPPDVSKFSETTQRIVRTWRMVAVAHERFGRESIDAAIASMSQYPSDVLTMLLFAKEVGVQDDLDIVPLFETIDDLHNASDVMQVLFDNATYADHLAKREMRQQIMIGYSDSSKDGGYIASNWHLYQAQKKLSGACESCGIEVELFHGRGGSIGRGGGPTNRAILSQPAASLRGGIKITEQGEVIAYRYSNEDIARRHLHQVLNACILALGNVENDNVEEPWFQAMESLSEYGRQHYRDFVYETDGFLDYWQQATPINELSKLRISSRPAKRGSKGGFAAMRAIPWVFSWMQSRAIVPSWFGVGTAIKRYCDSHPDGLETLKDMYQRWRFFDALIRNTELDVAKADMGIAELYSELVDDEALRKQMFKRISDEHSLTKDMICAVTGQSSLLEFAPALQRSIERRNPYVDPLNFVQVALLRELRDLPEDDPSYAEVLEKVLGTINGIAAGMKTTG</sequence>
<dbReference type="HAMAP" id="MF_00595">
    <property type="entry name" value="PEPcase_type1"/>
    <property type="match status" value="1"/>
</dbReference>
<evidence type="ECO:0000256" key="1">
    <source>
        <dbReference type="ARBA" id="ARBA00001946"/>
    </source>
</evidence>
<evidence type="ECO:0000256" key="11">
    <source>
        <dbReference type="PROSITE-ProRule" id="PRU10112"/>
    </source>
</evidence>
<dbReference type="Pfam" id="PF00311">
    <property type="entry name" value="PEPcase"/>
    <property type="match status" value="1"/>
</dbReference>
<dbReference type="PANTHER" id="PTHR30523">
    <property type="entry name" value="PHOSPHOENOLPYRUVATE CARBOXYLASE"/>
    <property type="match status" value="1"/>
</dbReference>
<evidence type="ECO:0000256" key="4">
    <source>
        <dbReference type="ARBA" id="ARBA00012305"/>
    </source>
</evidence>
<proteinExistence type="inferred from homology"/>
<dbReference type="PROSITE" id="PS00393">
    <property type="entry name" value="PEPCASE_2"/>
    <property type="match status" value="1"/>
</dbReference>
<keyword evidence="12" id="KW-0670">Pyruvate</keyword>
<keyword evidence="8 10" id="KW-0120">Carbon dioxide fixation</keyword>
<accession>A0A7S8E5B5</accession>
<dbReference type="EC" id="4.1.1.31" evidence="4 10"/>
<dbReference type="KEGG" id="pmet:G4Y79_13035"/>
<organism evidence="12 13">
    <name type="scientific">Phototrophicus methaneseepsis</name>
    <dbReference type="NCBI Taxonomy" id="2710758"/>
    <lineage>
        <taxon>Bacteria</taxon>
        <taxon>Bacillati</taxon>
        <taxon>Chloroflexota</taxon>
        <taxon>Candidatus Thermofontia</taxon>
        <taxon>Phototrophicales</taxon>
        <taxon>Phototrophicaceae</taxon>
        <taxon>Phototrophicus</taxon>
    </lineage>
</organism>
<dbReference type="GO" id="GO:0000287">
    <property type="term" value="F:magnesium ion binding"/>
    <property type="evidence" value="ECO:0007669"/>
    <property type="project" value="UniProtKB-UniRule"/>
</dbReference>
<dbReference type="AlphaFoldDB" id="A0A7S8E5B5"/>
<dbReference type="GO" id="GO:0006107">
    <property type="term" value="P:oxaloacetate metabolic process"/>
    <property type="evidence" value="ECO:0007669"/>
    <property type="project" value="UniProtKB-UniRule"/>
</dbReference>
<feature type="active site" evidence="10 11">
    <location>
        <position position="554"/>
    </location>
</feature>
<comment type="catalytic activity">
    <reaction evidence="9 10">
        <text>oxaloacetate + phosphate = phosphoenolpyruvate + hydrogencarbonate</text>
        <dbReference type="Rhea" id="RHEA:28370"/>
        <dbReference type="ChEBI" id="CHEBI:16452"/>
        <dbReference type="ChEBI" id="CHEBI:17544"/>
        <dbReference type="ChEBI" id="CHEBI:43474"/>
        <dbReference type="ChEBI" id="CHEBI:58702"/>
        <dbReference type="EC" id="4.1.1.31"/>
    </reaction>
</comment>
<gene>
    <name evidence="10 12" type="primary">ppc</name>
    <name evidence="12" type="ORF">G4Y79_13035</name>
</gene>
<evidence type="ECO:0000256" key="2">
    <source>
        <dbReference type="ARBA" id="ARBA00003670"/>
    </source>
</evidence>
<evidence type="ECO:0000256" key="8">
    <source>
        <dbReference type="ARBA" id="ARBA00023300"/>
    </source>
</evidence>
<protein>
    <recommendedName>
        <fullName evidence="5 10">Phosphoenolpyruvate carboxylase</fullName>
        <shortName evidence="10">PEPC</shortName>
        <shortName evidence="10">PEPCase</shortName>
        <ecNumber evidence="4 10">4.1.1.31</ecNumber>
    </recommendedName>
</protein>
<dbReference type="RefSeq" id="WP_195168711.1">
    <property type="nucleotide sequence ID" value="NZ_CP062983.1"/>
</dbReference>
<evidence type="ECO:0000256" key="3">
    <source>
        <dbReference type="ARBA" id="ARBA00008346"/>
    </source>
</evidence>
<dbReference type="InterPro" id="IPR022805">
    <property type="entry name" value="PEP_COase_bac/pln-type"/>
</dbReference>
<keyword evidence="6 10" id="KW-0460">Magnesium</keyword>
<dbReference type="GO" id="GO:0008964">
    <property type="term" value="F:phosphoenolpyruvate carboxylase activity"/>
    <property type="evidence" value="ECO:0007669"/>
    <property type="project" value="UniProtKB-UniRule"/>
</dbReference>
<dbReference type="GO" id="GO:0015977">
    <property type="term" value="P:carbon fixation"/>
    <property type="evidence" value="ECO:0007669"/>
    <property type="project" value="UniProtKB-UniRule"/>
</dbReference>
<dbReference type="PRINTS" id="PR00150">
    <property type="entry name" value="PEPCARBXLASE"/>
</dbReference>
<comment type="subunit">
    <text evidence="10">Homotetramer.</text>
</comment>
<name>A0A7S8E5B5_9CHLR</name>
<evidence type="ECO:0000256" key="10">
    <source>
        <dbReference type="HAMAP-Rule" id="MF_00595"/>
    </source>
</evidence>
<dbReference type="InterPro" id="IPR015813">
    <property type="entry name" value="Pyrv/PenolPyrv_kinase-like_dom"/>
</dbReference>
<dbReference type="Gene3D" id="1.20.1440.90">
    <property type="entry name" value="Phosphoenolpyruvate/pyruvate domain"/>
    <property type="match status" value="1"/>
</dbReference>
<evidence type="ECO:0000256" key="7">
    <source>
        <dbReference type="ARBA" id="ARBA00023239"/>
    </source>
</evidence>
<evidence type="ECO:0000256" key="6">
    <source>
        <dbReference type="ARBA" id="ARBA00022842"/>
    </source>
</evidence>
<evidence type="ECO:0000313" key="13">
    <source>
        <dbReference type="Proteomes" id="UP000594468"/>
    </source>
</evidence>
<dbReference type="GO" id="GO:0006099">
    <property type="term" value="P:tricarboxylic acid cycle"/>
    <property type="evidence" value="ECO:0007669"/>
    <property type="project" value="InterPro"/>
</dbReference>
<keyword evidence="7 10" id="KW-0456">Lyase</keyword>
<dbReference type="InterPro" id="IPR021135">
    <property type="entry name" value="PEP_COase"/>
</dbReference>
<reference evidence="12 13" key="1">
    <citation type="submission" date="2020-02" db="EMBL/GenBank/DDBJ databases">
        <authorList>
            <person name="Zheng R.K."/>
            <person name="Sun C.M."/>
        </authorList>
    </citation>
    <scope>NUCLEOTIDE SEQUENCE [LARGE SCALE GENOMIC DNA]</scope>
    <source>
        <strain evidence="13">rifampicinis</strain>
    </source>
</reference>
<comment type="function">
    <text evidence="2 10">Forms oxaloacetate, a four-carbon dicarboxylic acid source for the tricarboxylic acid cycle.</text>
</comment>
<dbReference type="EMBL" id="CP062983">
    <property type="protein sequence ID" value="QPC80636.1"/>
    <property type="molecule type" value="Genomic_DNA"/>
</dbReference>
<dbReference type="SUPFAM" id="SSF51621">
    <property type="entry name" value="Phosphoenolpyruvate/pyruvate domain"/>
    <property type="match status" value="1"/>
</dbReference>
<dbReference type="InterPro" id="IPR033129">
    <property type="entry name" value="PEPCASE_His_AS"/>
</dbReference>
<comment type="similarity">
    <text evidence="3 10">Belongs to the PEPCase type 1 family.</text>
</comment>
<dbReference type="Proteomes" id="UP000594468">
    <property type="component" value="Chromosome"/>
</dbReference>
<dbReference type="GO" id="GO:0005829">
    <property type="term" value="C:cytosol"/>
    <property type="evidence" value="ECO:0007669"/>
    <property type="project" value="TreeGrafter"/>
</dbReference>
<dbReference type="PANTHER" id="PTHR30523:SF6">
    <property type="entry name" value="PHOSPHOENOLPYRUVATE CARBOXYLASE"/>
    <property type="match status" value="1"/>
</dbReference>
<feature type="active site" evidence="10">
    <location>
        <position position="143"/>
    </location>
</feature>
<keyword evidence="13" id="KW-1185">Reference proteome</keyword>
<evidence type="ECO:0000313" key="12">
    <source>
        <dbReference type="EMBL" id="QPC80636.1"/>
    </source>
</evidence>
<comment type="cofactor">
    <cofactor evidence="1 10">
        <name>Mg(2+)</name>
        <dbReference type="ChEBI" id="CHEBI:18420"/>
    </cofactor>
</comment>
<evidence type="ECO:0000256" key="5">
    <source>
        <dbReference type="ARBA" id="ARBA00022419"/>
    </source>
</evidence>